<evidence type="ECO:0000313" key="4">
    <source>
        <dbReference type="Proteomes" id="UP000630923"/>
    </source>
</evidence>
<dbReference type="SUPFAM" id="SSF46689">
    <property type="entry name" value="Homeodomain-like"/>
    <property type="match status" value="1"/>
</dbReference>
<dbReference type="InterPro" id="IPR009057">
    <property type="entry name" value="Homeodomain-like_sf"/>
</dbReference>
<proteinExistence type="predicted"/>
<comment type="caution">
    <text evidence="3">The sequence shown here is derived from an EMBL/GenBank/DDBJ whole genome shotgun (WGS) entry which is preliminary data.</text>
</comment>
<dbReference type="RefSeq" id="WP_191253895.1">
    <property type="nucleotide sequence ID" value="NZ_BNCI01000002.1"/>
</dbReference>
<keyword evidence="4" id="KW-1185">Reference proteome</keyword>
<protein>
    <recommendedName>
        <fullName evidence="2">HTH tetR-type domain-containing protein</fullName>
    </recommendedName>
</protein>
<dbReference type="Pfam" id="PF00440">
    <property type="entry name" value="TetR_N"/>
    <property type="match status" value="1"/>
</dbReference>
<evidence type="ECO:0000256" key="1">
    <source>
        <dbReference type="ARBA" id="ARBA00023125"/>
    </source>
</evidence>
<dbReference type="EMBL" id="BNCI01000002">
    <property type="protein sequence ID" value="GHF30492.1"/>
    <property type="molecule type" value="Genomic_DNA"/>
</dbReference>
<reference evidence="3" key="1">
    <citation type="journal article" date="2014" name="Int. J. Syst. Evol. Microbiol.">
        <title>Complete genome sequence of Corynebacterium casei LMG S-19264T (=DSM 44701T), isolated from a smear-ripened cheese.</title>
        <authorList>
            <consortium name="US DOE Joint Genome Institute (JGI-PGF)"/>
            <person name="Walter F."/>
            <person name="Albersmeier A."/>
            <person name="Kalinowski J."/>
            <person name="Ruckert C."/>
        </authorList>
    </citation>
    <scope>NUCLEOTIDE SEQUENCE</scope>
    <source>
        <strain evidence="3">KCTC 42590</strain>
    </source>
</reference>
<keyword evidence="1" id="KW-0238">DNA-binding</keyword>
<evidence type="ECO:0000313" key="3">
    <source>
        <dbReference type="EMBL" id="GHF30492.1"/>
    </source>
</evidence>
<feature type="domain" description="HTH tetR-type" evidence="2">
    <location>
        <begin position="20"/>
        <end position="65"/>
    </location>
</feature>
<dbReference type="GO" id="GO:0003677">
    <property type="term" value="F:DNA binding"/>
    <property type="evidence" value="ECO:0007669"/>
    <property type="project" value="UniProtKB-KW"/>
</dbReference>
<organism evidence="3 4">
    <name type="scientific">Kordiimonas sediminis</name>
    <dbReference type="NCBI Taxonomy" id="1735581"/>
    <lineage>
        <taxon>Bacteria</taxon>
        <taxon>Pseudomonadati</taxon>
        <taxon>Pseudomonadota</taxon>
        <taxon>Alphaproteobacteria</taxon>
        <taxon>Kordiimonadales</taxon>
        <taxon>Kordiimonadaceae</taxon>
        <taxon>Kordiimonas</taxon>
    </lineage>
</organism>
<dbReference type="Proteomes" id="UP000630923">
    <property type="component" value="Unassembled WGS sequence"/>
</dbReference>
<reference evidence="3" key="2">
    <citation type="submission" date="2020-09" db="EMBL/GenBank/DDBJ databases">
        <authorList>
            <person name="Sun Q."/>
            <person name="Kim S."/>
        </authorList>
    </citation>
    <scope>NUCLEOTIDE SEQUENCE</scope>
    <source>
        <strain evidence="3">KCTC 42590</strain>
    </source>
</reference>
<accession>A0A919AYY7</accession>
<evidence type="ECO:0000259" key="2">
    <source>
        <dbReference type="Pfam" id="PF00440"/>
    </source>
</evidence>
<dbReference type="AlphaFoldDB" id="A0A919AYY7"/>
<dbReference type="InterPro" id="IPR001647">
    <property type="entry name" value="HTH_TetR"/>
</dbReference>
<gene>
    <name evidence="3" type="ORF">GCM10017044_27340</name>
</gene>
<sequence length="210" mass="24088">MTRDAVQNKRSESTRILFMRAIEKLAAEKGLANVTTKEILDEAGQKNQSALQYHFGNKNELFRAVIKRRTLQLEEYRLNLINQWGDTFTDENAIDILIIPLVELSTKTVSGHNYVAFLAQAMTQPKFEVTQMIERYDIPGLGKSVDHLRNSIREKNPDISEELIDYKIASIFDTVMLSVRRFSQAKKLDLKKSQVIDQLRSICLAILNSK</sequence>
<dbReference type="Gene3D" id="1.10.357.10">
    <property type="entry name" value="Tetracycline Repressor, domain 2"/>
    <property type="match status" value="1"/>
</dbReference>
<name>A0A919AYY7_9PROT</name>